<dbReference type="PROSITE" id="PS01180">
    <property type="entry name" value="CUB"/>
    <property type="match status" value="1"/>
</dbReference>
<evidence type="ECO:0000259" key="3">
    <source>
        <dbReference type="PROSITE" id="PS01180"/>
    </source>
</evidence>
<reference evidence="4" key="1">
    <citation type="journal article" date="2023" name="Mol. Biol. Evol.">
        <title>Third-Generation Sequencing Reveals the Adaptive Role of the Epigenome in Three Deep-Sea Polychaetes.</title>
        <authorList>
            <person name="Perez M."/>
            <person name="Aroh O."/>
            <person name="Sun Y."/>
            <person name="Lan Y."/>
            <person name="Juniper S.K."/>
            <person name="Young C.R."/>
            <person name="Angers B."/>
            <person name="Qian P.Y."/>
        </authorList>
    </citation>
    <scope>NUCLEOTIDE SEQUENCE</scope>
    <source>
        <strain evidence="4">R07B-5</strain>
    </source>
</reference>
<proteinExistence type="predicted"/>
<organism evidence="4 5">
    <name type="scientific">Ridgeia piscesae</name>
    <name type="common">Tubeworm</name>
    <dbReference type="NCBI Taxonomy" id="27915"/>
    <lineage>
        <taxon>Eukaryota</taxon>
        <taxon>Metazoa</taxon>
        <taxon>Spiralia</taxon>
        <taxon>Lophotrochozoa</taxon>
        <taxon>Annelida</taxon>
        <taxon>Polychaeta</taxon>
        <taxon>Sedentaria</taxon>
        <taxon>Canalipalpata</taxon>
        <taxon>Sabellida</taxon>
        <taxon>Siboglinidae</taxon>
        <taxon>Ridgeia</taxon>
    </lineage>
</organism>
<dbReference type="InterPro" id="IPR043159">
    <property type="entry name" value="Lectin_gal-bd_sf"/>
</dbReference>
<evidence type="ECO:0000313" key="5">
    <source>
        <dbReference type="Proteomes" id="UP001209878"/>
    </source>
</evidence>
<accession>A0AAD9UE02</accession>
<gene>
    <name evidence="4" type="ORF">NP493_221g01025</name>
</gene>
<dbReference type="EMBL" id="JAODUO010000221">
    <property type="protein sequence ID" value="KAK2185840.1"/>
    <property type="molecule type" value="Genomic_DNA"/>
</dbReference>
<dbReference type="InterPro" id="IPR035914">
    <property type="entry name" value="Sperma_CUB_dom_sf"/>
</dbReference>
<dbReference type="InterPro" id="IPR000859">
    <property type="entry name" value="CUB_dom"/>
</dbReference>
<comment type="caution">
    <text evidence="2">Lacks conserved residue(s) required for the propagation of feature annotation.</text>
</comment>
<dbReference type="Proteomes" id="UP001209878">
    <property type="component" value="Unassembled WGS sequence"/>
</dbReference>
<dbReference type="Gene3D" id="2.60.120.290">
    <property type="entry name" value="Spermadhesin, CUB domain"/>
    <property type="match status" value="1"/>
</dbReference>
<evidence type="ECO:0000256" key="2">
    <source>
        <dbReference type="PROSITE-ProRule" id="PRU00059"/>
    </source>
</evidence>
<evidence type="ECO:0000313" key="4">
    <source>
        <dbReference type="EMBL" id="KAK2185840.1"/>
    </source>
</evidence>
<dbReference type="Gene3D" id="2.60.120.740">
    <property type="match status" value="1"/>
</dbReference>
<name>A0AAD9UE02_RIDPI</name>
<dbReference type="AlphaFoldDB" id="A0AAD9UE02"/>
<keyword evidence="5" id="KW-1185">Reference proteome</keyword>
<protein>
    <recommendedName>
        <fullName evidence="3">CUB domain-containing protein</fullName>
    </recommendedName>
</protein>
<dbReference type="PANTHER" id="PTHR46780">
    <property type="entry name" value="PROTEIN EVA-1"/>
    <property type="match status" value="1"/>
</dbReference>
<keyword evidence="1" id="KW-1015">Disulfide bond</keyword>
<feature type="domain" description="CUB" evidence="3">
    <location>
        <begin position="73"/>
        <end position="201"/>
    </location>
</feature>
<evidence type="ECO:0000256" key="1">
    <source>
        <dbReference type="ARBA" id="ARBA00023157"/>
    </source>
</evidence>
<sequence length="203" mass="22573">MLNRCLDRDYGYIECSVDVATYVDSKCSGRRRCQLALPDPVLDSWRRPCPRDLKAYLQVAYSCVKVQTGSGYCGSSQHAKVTQKHGFLSNAITEDTGLGSSNCPWLVEAEEGQHIVITLLYFAVWSDGTGGLPHQSSRESGLCHIYAYVEEEDTGSKVTLCGRETKESVVYTSETNRVVVQVPDPRLSNPPAYFLLRYEGTCQ</sequence>
<comment type="caution">
    <text evidence="4">The sequence shown here is derived from an EMBL/GenBank/DDBJ whole genome shotgun (WGS) entry which is preliminary data.</text>
</comment>
<dbReference type="SUPFAM" id="SSF49854">
    <property type="entry name" value="Spermadhesin, CUB domain"/>
    <property type="match status" value="1"/>
</dbReference>